<dbReference type="PROSITE" id="PS01124">
    <property type="entry name" value="HTH_ARAC_FAMILY_2"/>
    <property type="match status" value="1"/>
</dbReference>
<feature type="transmembrane region" description="Helical" evidence="5">
    <location>
        <begin position="385"/>
        <end position="408"/>
    </location>
</feature>
<dbReference type="PROSITE" id="PS50005">
    <property type="entry name" value="TPR"/>
    <property type="match status" value="1"/>
</dbReference>
<keyword evidence="3" id="KW-0804">Transcription</keyword>
<dbReference type="InterPro" id="IPR018060">
    <property type="entry name" value="HTH_AraC"/>
</dbReference>
<keyword evidence="9" id="KW-1185">Reference proteome</keyword>
<dbReference type="InterPro" id="IPR019734">
    <property type="entry name" value="TPR_rpt"/>
</dbReference>
<keyword evidence="5" id="KW-1133">Transmembrane helix</keyword>
<keyword evidence="5" id="KW-0812">Transmembrane</keyword>
<feature type="chain" id="PRO_5012409634" evidence="6">
    <location>
        <begin position="22"/>
        <end position="560"/>
    </location>
</feature>
<evidence type="ECO:0000256" key="5">
    <source>
        <dbReference type="SAM" id="Phobius"/>
    </source>
</evidence>
<accession>A0A1M6DT02</accession>
<evidence type="ECO:0000256" key="2">
    <source>
        <dbReference type="ARBA" id="ARBA00023125"/>
    </source>
</evidence>
<evidence type="ECO:0000259" key="7">
    <source>
        <dbReference type="PROSITE" id="PS01124"/>
    </source>
</evidence>
<keyword evidence="2" id="KW-0238">DNA-binding</keyword>
<dbReference type="InterPro" id="IPR009057">
    <property type="entry name" value="Homeodomain-like_sf"/>
</dbReference>
<dbReference type="PANTHER" id="PTHR43280:SF34">
    <property type="entry name" value="ARAC-FAMILY TRANSCRIPTIONAL REGULATOR"/>
    <property type="match status" value="1"/>
</dbReference>
<dbReference type="InterPro" id="IPR011990">
    <property type="entry name" value="TPR-like_helical_dom_sf"/>
</dbReference>
<dbReference type="SUPFAM" id="SSF46689">
    <property type="entry name" value="Homeodomain-like"/>
    <property type="match status" value="1"/>
</dbReference>
<name>A0A1M6DT02_9BACE</name>
<proteinExistence type="predicted"/>
<reference evidence="9" key="1">
    <citation type="submission" date="2016-11" db="EMBL/GenBank/DDBJ databases">
        <authorList>
            <person name="Varghese N."/>
            <person name="Submissions S."/>
        </authorList>
    </citation>
    <scope>NUCLEOTIDE SEQUENCE [LARGE SCALE GENOMIC DNA]</scope>
    <source>
        <strain evidence="9">DSM 26884</strain>
    </source>
</reference>
<dbReference type="Gene3D" id="1.10.10.60">
    <property type="entry name" value="Homeodomain-like"/>
    <property type="match status" value="2"/>
</dbReference>
<dbReference type="RefSeq" id="WP_073313146.1">
    <property type="nucleotide sequence ID" value="NZ_FQZN01000007.1"/>
</dbReference>
<feature type="domain" description="HTH araC/xylS-type" evidence="7">
    <location>
        <begin position="449"/>
        <end position="556"/>
    </location>
</feature>
<evidence type="ECO:0000313" key="9">
    <source>
        <dbReference type="Proteomes" id="UP000184192"/>
    </source>
</evidence>
<organism evidence="8 9">
    <name type="scientific">Bacteroides stercorirosoris</name>
    <dbReference type="NCBI Taxonomy" id="871324"/>
    <lineage>
        <taxon>Bacteria</taxon>
        <taxon>Pseudomonadati</taxon>
        <taxon>Bacteroidota</taxon>
        <taxon>Bacteroidia</taxon>
        <taxon>Bacteroidales</taxon>
        <taxon>Bacteroidaceae</taxon>
        <taxon>Bacteroides</taxon>
    </lineage>
</organism>
<evidence type="ECO:0000256" key="4">
    <source>
        <dbReference type="PROSITE-ProRule" id="PRU00339"/>
    </source>
</evidence>
<dbReference type="Gene3D" id="1.25.40.10">
    <property type="entry name" value="Tetratricopeptide repeat domain"/>
    <property type="match status" value="1"/>
</dbReference>
<dbReference type="GeneID" id="92711649"/>
<feature type="signal peptide" evidence="6">
    <location>
        <begin position="1"/>
        <end position="21"/>
    </location>
</feature>
<dbReference type="Pfam" id="PF12833">
    <property type="entry name" value="HTH_18"/>
    <property type="match status" value="1"/>
</dbReference>
<dbReference type="Proteomes" id="UP000184192">
    <property type="component" value="Unassembled WGS sequence"/>
</dbReference>
<dbReference type="GO" id="GO:0043565">
    <property type="term" value="F:sequence-specific DNA binding"/>
    <property type="evidence" value="ECO:0007669"/>
    <property type="project" value="InterPro"/>
</dbReference>
<evidence type="ECO:0000256" key="6">
    <source>
        <dbReference type="SAM" id="SignalP"/>
    </source>
</evidence>
<evidence type="ECO:0000256" key="3">
    <source>
        <dbReference type="ARBA" id="ARBA00023163"/>
    </source>
</evidence>
<dbReference type="eggNOG" id="COG2207">
    <property type="taxonomic scope" value="Bacteria"/>
</dbReference>
<keyword evidence="6" id="KW-0732">Signal</keyword>
<dbReference type="InterPro" id="IPR018062">
    <property type="entry name" value="HTH_AraC-typ_CS"/>
</dbReference>
<keyword evidence="1" id="KW-0805">Transcription regulation</keyword>
<keyword evidence="5" id="KW-0472">Membrane</keyword>
<dbReference type="GO" id="GO:0003700">
    <property type="term" value="F:DNA-binding transcription factor activity"/>
    <property type="evidence" value="ECO:0007669"/>
    <property type="project" value="InterPro"/>
</dbReference>
<gene>
    <name evidence="8" type="ORF">SAMN05444350_10798</name>
</gene>
<evidence type="ECO:0000256" key="1">
    <source>
        <dbReference type="ARBA" id="ARBA00023015"/>
    </source>
</evidence>
<feature type="repeat" description="TPR" evidence="4">
    <location>
        <begin position="154"/>
        <end position="187"/>
    </location>
</feature>
<evidence type="ECO:0000313" key="8">
    <source>
        <dbReference type="EMBL" id="SHI76269.1"/>
    </source>
</evidence>
<dbReference type="PROSITE" id="PS00041">
    <property type="entry name" value="HTH_ARAC_FAMILY_1"/>
    <property type="match status" value="1"/>
</dbReference>
<dbReference type="PANTHER" id="PTHR43280">
    <property type="entry name" value="ARAC-FAMILY TRANSCRIPTIONAL REGULATOR"/>
    <property type="match status" value="1"/>
</dbReference>
<keyword evidence="4" id="KW-0802">TPR repeat</keyword>
<dbReference type="SUPFAM" id="SSF48452">
    <property type="entry name" value="TPR-like"/>
    <property type="match status" value="1"/>
</dbReference>
<dbReference type="AlphaFoldDB" id="A0A1M6DT02"/>
<dbReference type="EMBL" id="FQZN01000007">
    <property type="protein sequence ID" value="SHI76269.1"/>
    <property type="molecule type" value="Genomic_DNA"/>
</dbReference>
<sequence>MKNLLILLAFLTLFPMHPAAATSLVDSLRQLAPTLQGKDKHFALARIALTTNDIADWDSVIANARTLQDTVSLSMGLTNRIICLSNQAPIELLQTEVDKALSFLRSSRQFNYYFHTYRVYINTLFTARQREEAQQTATDMFEAARQEKQPLGMAMALQVQGSMYYQLNLYTKAMDALEEAYRVCPAYTSEINTLVTHALICEWLCMTALKLEDTGKLTTYADRYHENVEYRNEIRLGDPSGHFPVTAAAFRAQAMLRSGRQEEARVLLDHALTFMRPGIPARAYEHYYEARCEQLYRQADYTGALIAIDTLLNTHQGYFPFYLHDLLRKAEILAHQGKGVESTRLYSRYIAMQDSIERIEIAARMDKLQTLYEVDRLKTEQRNSFLWFLIATSSCTLTLIIFAGYIVYSRRLHRKNRILYQRYLEQEKMEERVLDAIEVLPINSLSKESQLFCQLSELMHEQKLFTNPNLKRKDLAELLHTNETYLANAIRTNTDGKNFHDYITDLKLKYASRLLIENDSLSVSEVGEKSGFNSSSTYFRVFRERFGMSPTYFRNISKEK</sequence>
<dbReference type="SMART" id="SM00342">
    <property type="entry name" value="HTH_ARAC"/>
    <property type="match status" value="1"/>
</dbReference>
<protein>
    <submittedName>
        <fullName evidence="8">Helix-turn-helix domain-containing protein</fullName>
    </submittedName>
</protein>